<dbReference type="AlphaFoldDB" id="A0A423W936"/>
<protein>
    <recommendedName>
        <fullName evidence="3">Metallo-beta-lactamase domain-containing protein</fullName>
    </recommendedName>
</protein>
<reference evidence="1 2" key="1">
    <citation type="submission" date="2015-09" db="EMBL/GenBank/DDBJ databases">
        <title>Host preference determinants of Valsa canker pathogens revealed by comparative genomics.</title>
        <authorList>
            <person name="Yin Z."/>
            <person name="Huang L."/>
        </authorList>
    </citation>
    <scope>NUCLEOTIDE SEQUENCE [LARGE SCALE GENOMIC DNA]</scope>
    <source>
        <strain evidence="1 2">YSFL</strain>
    </source>
</reference>
<dbReference type="InterPro" id="IPR036866">
    <property type="entry name" value="RibonucZ/Hydroxyglut_hydro"/>
</dbReference>
<dbReference type="EMBL" id="LJZO01000010">
    <property type="protein sequence ID" value="ROV99860.1"/>
    <property type="molecule type" value="Genomic_DNA"/>
</dbReference>
<keyword evidence="2" id="KW-1185">Reference proteome</keyword>
<evidence type="ECO:0000313" key="2">
    <source>
        <dbReference type="Proteomes" id="UP000284375"/>
    </source>
</evidence>
<evidence type="ECO:0000313" key="1">
    <source>
        <dbReference type="EMBL" id="ROV99860.1"/>
    </source>
</evidence>
<dbReference type="SUPFAM" id="SSF56281">
    <property type="entry name" value="Metallo-hydrolase/oxidoreductase"/>
    <property type="match status" value="1"/>
</dbReference>
<organism evidence="1 2">
    <name type="scientific">Cytospora chrysosperma</name>
    <name type="common">Cytospora canker fungus</name>
    <name type="synonym">Sphaeria chrysosperma</name>
    <dbReference type="NCBI Taxonomy" id="252740"/>
    <lineage>
        <taxon>Eukaryota</taxon>
        <taxon>Fungi</taxon>
        <taxon>Dikarya</taxon>
        <taxon>Ascomycota</taxon>
        <taxon>Pezizomycotina</taxon>
        <taxon>Sordariomycetes</taxon>
        <taxon>Sordariomycetidae</taxon>
        <taxon>Diaporthales</taxon>
        <taxon>Cytosporaceae</taxon>
        <taxon>Cytospora</taxon>
    </lineage>
</organism>
<dbReference type="STRING" id="252740.A0A423W936"/>
<evidence type="ECO:0008006" key="3">
    <source>
        <dbReference type="Google" id="ProtNLM"/>
    </source>
</evidence>
<gene>
    <name evidence="1" type="ORF">VSDG_02930</name>
</gene>
<dbReference type="Proteomes" id="UP000284375">
    <property type="component" value="Unassembled WGS sequence"/>
</dbReference>
<sequence>MIIIDKPCLPAAHTIADPSLFARSSNTRLYYLKPGVFWEPAFRGHDGFYMPVYCFLVSRGNRNVLFDLGSHIHFDYIGDPSRFPPATELIIGPGVKAAAWPGYPINPDGSVLDSAAAGRSVRKI</sequence>
<proteinExistence type="predicted"/>
<comment type="caution">
    <text evidence="1">The sequence shown here is derived from an EMBL/GenBank/DDBJ whole genome shotgun (WGS) entry which is preliminary data.</text>
</comment>
<name>A0A423W936_CYTCH</name>
<accession>A0A423W936</accession>
<dbReference type="OrthoDB" id="10250730at2759"/>